<evidence type="ECO:0000313" key="2">
    <source>
        <dbReference type="EMBL" id="SFG27846.1"/>
    </source>
</evidence>
<dbReference type="EMBL" id="FOOT01000002">
    <property type="protein sequence ID" value="SFG27846.1"/>
    <property type="molecule type" value="Genomic_DNA"/>
</dbReference>
<evidence type="ECO:0000256" key="1">
    <source>
        <dbReference type="SAM" id="Coils"/>
    </source>
</evidence>
<feature type="coiled-coil region" evidence="1">
    <location>
        <begin position="660"/>
        <end position="802"/>
    </location>
</feature>
<dbReference type="Proteomes" id="UP000198724">
    <property type="component" value="Unassembled WGS sequence"/>
</dbReference>
<evidence type="ECO:0008006" key="4">
    <source>
        <dbReference type="Google" id="ProtNLM"/>
    </source>
</evidence>
<accession>A0A1I2QQB6</accession>
<dbReference type="OrthoDB" id="9810371at2"/>
<name>A0A1I2QQB6_9BACT</name>
<organism evidence="2 3">
    <name type="scientific">Pontibacter chinhatensis</name>
    <dbReference type="NCBI Taxonomy" id="1436961"/>
    <lineage>
        <taxon>Bacteria</taxon>
        <taxon>Pseudomonadati</taxon>
        <taxon>Bacteroidota</taxon>
        <taxon>Cytophagia</taxon>
        <taxon>Cytophagales</taxon>
        <taxon>Hymenobacteraceae</taxon>
        <taxon>Pontibacter</taxon>
    </lineage>
</organism>
<dbReference type="RefSeq" id="WP_092099507.1">
    <property type="nucleotide sequence ID" value="NZ_FOOT01000002.1"/>
</dbReference>
<keyword evidence="3" id="KW-1185">Reference proteome</keyword>
<gene>
    <name evidence="2" type="ORF">SAMN05421739_10214</name>
</gene>
<keyword evidence="1" id="KW-0175">Coiled coil</keyword>
<evidence type="ECO:0000313" key="3">
    <source>
        <dbReference type="Proteomes" id="UP000198724"/>
    </source>
</evidence>
<reference evidence="3" key="1">
    <citation type="submission" date="2016-10" db="EMBL/GenBank/DDBJ databases">
        <authorList>
            <person name="Varghese N."/>
            <person name="Submissions S."/>
        </authorList>
    </citation>
    <scope>NUCLEOTIDE SEQUENCE [LARGE SCALE GENOMIC DNA]</scope>
    <source>
        <strain evidence="3">LP51</strain>
    </source>
</reference>
<feature type="coiled-coil region" evidence="1">
    <location>
        <begin position="381"/>
        <end position="430"/>
    </location>
</feature>
<protein>
    <recommendedName>
        <fullName evidence="4">ATP-binding protein</fullName>
    </recommendedName>
</protein>
<dbReference type="AlphaFoldDB" id="A0A1I2QQB6"/>
<proteinExistence type="predicted"/>
<sequence length="1226" mass="142039">MRYLNKIVFINSASVRYAEINIDGNVHFIGTQGVGKSTTLRAILFFYNADKLRLGIEKGKRSFDEYYFPFGNSYIIYEVVRETGPFCVMAFKSQGRVAFRFIDGAYDKQHFIGEDSKALPWEQVRGILPKHSAYTRKVDRYDEFRDILYGNNKGLPAEFRKYALLESRQYKNLPRTIQNVFLNSKLEAEFIKQTIIMSLNEEDVKIDLNQYALHLRNFEERLADISKWSTKNRAGEIVVRVVAEKISGYYTKVRYLKMERERIGGELVAMQKYFQETYPQVLKSVEEEQDNLDAAQRKVKEADAAFEEIKTGITANITVLEEKLKESGRKREEYTKANIGDIIQRVSKRQEWGHRQKNLEEEHNLLSAQFQDISSQYEVLMRQVRQQLEEFLNSRNKEKNSCQGSFYDRKEQLSKQYDRILQEIEAEGKESFRHACKVLEERKDRVHALIFSRKEIELKKYFEAEISRTKEEIREADVTMQGAKVDIANWESQISATLKQWELEKKSLDSETASKVAKLNDAIEVCDKEIQKIDALLSNSRDSLYAWLHDNKPGWEHTIGKVIDEEQVLFQAGLSPRISSLESDAFYGVELELSEINTKVKSVADYEAEKERFIAECEVLHVKISALDQKAAQEKEQLKVKYQPILAHLKKQIEEQRYAAQKALSDKEQAEVKFIEWERKAVDKRQNDLLTIQSDIESAQSAKLEAEEQVEALEESLQKQLSAKRREREEKISKEQAELQERLQELDGEIEAKKQDATEREAALKAQSLKALEEKGADTGRLSAIEQELQKIEAELSFIEEKRDLVADYRKDKRELFDLEDEFKADKELYQVRLHTEKQKHQSCKKELLEKVQEVNVKFSELKASASQIEDDLQEFESFAQTSVFRSLSLASIAVPGVPRHPVRLTELIRHLTDKHLGLTDSLTSLRTEVNRFLSHFSVHNIFGFKTSMSAESDYLDFAENLKEFLDEDKIAEFERRTNEHFATLIRQIGKETTDLVSKEAEIQKVILHINRDFEERNFAGVIKSIQLRLSDSAHKIVVLLQEIRTFNNEYSATLGTANLFSTEDSEAQNRKAVSLLKRFATEISSSKQHEINLSDTFELEFRIIENDNDSGWVEKLANVGSEGTDILVKAMINIMLLNVFKESASKRFKDFRLHCMMDEIGKLHPNNVKGILKFANDRNILLVNSSPTTYNAMDYRYTYLLAKDSRHVTTVKKLIKNNVIHEAAV</sequence>
<dbReference type="Pfam" id="PF12128">
    <property type="entry name" value="DUF3584"/>
    <property type="match status" value="1"/>
</dbReference>
<dbReference type="STRING" id="1436961.SAMN05421739_10214"/>
<dbReference type="InterPro" id="IPR021979">
    <property type="entry name" value="DUF3584"/>
</dbReference>
<feature type="coiled-coil region" evidence="1">
    <location>
        <begin position="282"/>
        <end position="337"/>
    </location>
</feature>